<dbReference type="GO" id="GO:0031491">
    <property type="term" value="F:nucleosome binding"/>
    <property type="evidence" value="ECO:0007669"/>
    <property type="project" value="TreeGrafter"/>
</dbReference>
<comment type="caution">
    <text evidence="5">The sequence shown here is derived from an EMBL/GenBank/DDBJ whole genome shotgun (WGS) entry which is preliminary data.</text>
</comment>
<reference evidence="5" key="2">
    <citation type="journal article" date="2022" name="BMC Genomics">
        <title>Comparative genome analysis of mycobacteria focusing on tRNA and non-coding RNA.</title>
        <authorList>
            <person name="Behra P.R.K."/>
            <person name="Pettersson B.M.F."/>
            <person name="Ramesh M."/>
            <person name="Das S."/>
            <person name="Dasgupta S."/>
            <person name="Kirsebom L.A."/>
        </authorList>
    </citation>
    <scope>NUCLEOTIDE SEQUENCE</scope>
    <source>
        <strain evidence="5">DSM 44615</strain>
    </source>
</reference>
<dbReference type="InterPro" id="IPR013328">
    <property type="entry name" value="6PGD_dom2"/>
</dbReference>
<dbReference type="InterPro" id="IPR048666">
    <property type="entry name" value="RedAm-like_C"/>
</dbReference>
<dbReference type="Gene3D" id="3.40.50.720">
    <property type="entry name" value="NAD(P)-binding Rossmann-like Domain"/>
    <property type="match status" value="1"/>
</dbReference>
<dbReference type="Pfam" id="PF21761">
    <property type="entry name" value="RedAm-like_C"/>
    <property type="match status" value="1"/>
</dbReference>
<proteinExistence type="inferred from homology"/>
<organism evidence="5 6">
    <name type="scientific">[Mycobacterium] manitobense</name>
    <dbReference type="NCBI Taxonomy" id="190147"/>
    <lineage>
        <taxon>Bacteria</taxon>
        <taxon>Bacillati</taxon>
        <taxon>Actinomycetota</taxon>
        <taxon>Actinomycetes</taxon>
        <taxon>Mycobacteriales</taxon>
        <taxon>Mycobacteriaceae</taxon>
        <taxon>Mycolicibacterium</taxon>
    </lineage>
</organism>
<keyword evidence="6" id="KW-1185">Reference proteome</keyword>
<dbReference type="PIRSF" id="PIRSF000103">
    <property type="entry name" value="HIBADH"/>
    <property type="match status" value="1"/>
</dbReference>
<reference evidence="5" key="1">
    <citation type="submission" date="2020-07" db="EMBL/GenBank/DDBJ databases">
        <authorList>
            <person name="Pettersson B.M.F."/>
            <person name="Behra P.R.K."/>
            <person name="Ramesh M."/>
            <person name="Das S."/>
            <person name="Dasgupta S."/>
            <person name="Kirsebom L.A."/>
        </authorList>
    </citation>
    <scope>NUCLEOTIDE SEQUENCE</scope>
    <source>
        <strain evidence="5">DSM 44615</strain>
    </source>
</reference>
<dbReference type="SUPFAM" id="SSF48179">
    <property type="entry name" value="6-phosphogluconate dehydrogenase C-terminal domain-like"/>
    <property type="match status" value="1"/>
</dbReference>
<dbReference type="SUPFAM" id="SSF51735">
    <property type="entry name" value="NAD(P)-binding Rossmann-fold domains"/>
    <property type="match status" value="1"/>
</dbReference>
<protein>
    <submittedName>
        <fullName evidence="5">NAD(P)-dependent oxidoreductase</fullName>
    </submittedName>
</protein>
<dbReference type="InterPro" id="IPR036291">
    <property type="entry name" value="NAD(P)-bd_dom_sf"/>
</dbReference>
<dbReference type="RefSeq" id="WP_264011559.1">
    <property type="nucleotide sequence ID" value="NZ_JACKSJ010000043.1"/>
</dbReference>
<dbReference type="GO" id="GO:0000785">
    <property type="term" value="C:chromatin"/>
    <property type="evidence" value="ECO:0007669"/>
    <property type="project" value="TreeGrafter"/>
</dbReference>
<evidence type="ECO:0000313" key="5">
    <source>
        <dbReference type="EMBL" id="MCV7169367.1"/>
    </source>
</evidence>
<sequence>MTSTERVTFLGTGAMGSALVRAALDAGHRVTVWNRTPDRAGALAGDGARVAATVDEAVDGADVIVACLFDAASVRTVLDPVADRLNGRRLVNVTTTSPNGARELAAWAAEHHVDYLDGGIMAVPEMIGTPGSLIYYSGSRALFDDARPLLQTWGTGEYFGDDAGSASLHDLALLSTMYVMFAGFFHGAALAGTAGMPAKEFAGRAIGWLQTVLPALSEYAEVIDGGDYTVPGQQSLDFSDITEIVDASRGAGISTEVVDVVQRLIHRQIDSGHGAQGFARVIESIRRPAA</sequence>
<feature type="domain" description="6-phosphogluconate dehydrogenase NADP-binding" evidence="3">
    <location>
        <begin position="7"/>
        <end position="155"/>
    </location>
</feature>
<dbReference type="InterPro" id="IPR006115">
    <property type="entry name" value="6PGDH_NADP-bd"/>
</dbReference>
<dbReference type="InterPro" id="IPR015815">
    <property type="entry name" value="HIBADH-related"/>
</dbReference>
<dbReference type="PANTHER" id="PTHR43580:SF2">
    <property type="entry name" value="CYTOKINE-LIKE NUCLEAR FACTOR N-PAC"/>
    <property type="match status" value="1"/>
</dbReference>
<dbReference type="AlphaFoldDB" id="A0A9X3BVJ8"/>
<dbReference type="InterPro" id="IPR051265">
    <property type="entry name" value="HIBADH-related_NP60_sf"/>
</dbReference>
<evidence type="ECO:0000259" key="3">
    <source>
        <dbReference type="Pfam" id="PF03446"/>
    </source>
</evidence>
<keyword evidence="2" id="KW-0560">Oxidoreductase</keyword>
<dbReference type="GO" id="GO:0003677">
    <property type="term" value="F:DNA binding"/>
    <property type="evidence" value="ECO:0007669"/>
    <property type="project" value="TreeGrafter"/>
</dbReference>
<name>A0A9X3BVJ8_9MYCO</name>
<feature type="domain" description="NADPH-dependent reductive aminase-like C-terminal" evidence="4">
    <location>
        <begin position="162"/>
        <end position="287"/>
    </location>
</feature>
<comment type="similarity">
    <text evidence="1">Belongs to the HIBADH-related family.</text>
</comment>
<evidence type="ECO:0000259" key="4">
    <source>
        <dbReference type="Pfam" id="PF21761"/>
    </source>
</evidence>
<dbReference type="GO" id="GO:0016491">
    <property type="term" value="F:oxidoreductase activity"/>
    <property type="evidence" value="ECO:0007669"/>
    <property type="project" value="UniProtKB-KW"/>
</dbReference>
<evidence type="ECO:0000313" key="6">
    <source>
        <dbReference type="Proteomes" id="UP001140293"/>
    </source>
</evidence>
<evidence type="ECO:0000256" key="1">
    <source>
        <dbReference type="ARBA" id="ARBA00009080"/>
    </source>
</evidence>
<dbReference type="PANTHER" id="PTHR43580">
    <property type="entry name" value="OXIDOREDUCTASE GLYR1-RELATED"/>
    <property type="match status" value="1"/>
</dbReference>
<dbReference type="InterPro" id="IPR008927">
    <property type="entry name" value="6-PGluconate_DH-like_C_sf"/>
</dbReference>
<dbReference type="Proteomes" id="UP001140293">
    <property type="component" value="Unassembled WGS sequence"/>
</dbReference>
<accession>A0A9X3BVJ8</accession>
<dbReference type="Gene3D" id="1.10.1040.10">
    <property type="entry name" value="N-(1-d-carboxylethyl)-l-norvaline Dehydrogenase, domain 2"/>
    <property type="match status" value="1"/>
</dbReference>
<dbReference type="Pfam" id="PF03446">
    <property type="entry name" value="NAD_binding_2"/>
    <property type="match status" value="1"/>
</dbReference>
<dbReference type="GO" id="GO:0140673">
    <property type="term" value="P:transcription elongation-coupled chromatin remodeling"/>
    <property type="evidence" value="ECO:0007669"/>
    <property type="project" value="TreeGrafter"/>
</dbReference>
<dbReference type="GO" id="GO:0050661">
    <property type="term" value="F:NADP binding"/>
    <property type="evidence" value="ECO:0007669"/>
    <property type="project" value="InterPro"/>
</dbReference>
<dbReference type="EMBL" id="JACKSJ010000043">
    <property type="protein sequence ID" value="MCV7169367.1"/>
    <property type="molecule type" value="Genomic_DNA"/>
</dbReference>
<gene>
    <name evidence="5" type="ORF">H7I41_05445</name>
</gene>
<evidence type="ECO:0000256" key="2">
    <source>
        <dbReference type="ARBA" id="ARBA00023002"/>
    </source>
</evidence>